<proteinExistence type="predicted"/>
<dbReference type="EMBL" id="LR798464">
    <property type="protein sequence ID" value="CAB5238758.1"/>
    <property type="molecule type" value="Genomic_DNA"/>
</dbReference>
<evidence type="ECO:0000313" key="1">
    <source>
        <dbReference type="EMBL" id="CAB5238758.1"/>
    </source>
</evidence>
<organism evidence="1">
    <name type="scientific">uncultured Caudovirales phage</name>
    <dbReference type="NCBI Taxonomy" id="2100421"/>
    <lineage>
        <taxon>Viruses</taxon>
        <taxon>Duplodnaviria</taxon>
        <taxon>Heunggongvirae</taxon>
        <taxon>Uroviricota</taxon>
        <taxon>Caudoviricetes</taxon>
        <taxon>Peduoviridae</taxon>
        <taxon>Maltschvirus</taxon>
        <taxon>Maltschvirus maltsch</taxon>
    </lineage>
</organism>
<sequence length="203" mass="22311">MASGDTKLSICSDAMIMLGASPISSFAEETDASQTADRLYDNIRDTLLQQYEWSWALKKVQLAQLSSTPANEWKYAYALPGDMLGVPRAVFDSSAVGMRPVREWELYGTSVFTNYESVWIDYQYTVPEGLMPSYFVRVLKTALASAFSIPVADSSGKADFFHAMAYGPPGENMRGGLMRVAMNIDGGKPPQAFEDFALIAVRG</sequence>
<reference evidence="1" key="1">
    <citation type="submission" date="2020-05" db="EMBL/GenBank/DDBJ databases">
        <authorList>
            <person name="Chiriac C."/>
            <person name="Salcher M."/>
            <person name="Ghai R."/>
            <person name="Kavagutti S V."/>
        </authorList>
    </citation>
    <scope>NUCLEOTIDE SEQUENCE</scope>
</reference>
<accession>A0A6J7XQH4</accession>
<protein>
    <submittedName>
        <fullName evidence="1">Uncharacterized protein</fullName>
    </submittedName>
</protein>
<name>A0A6J7XQH4_9CAUD</name>
<gene>
    <name evidence="1" type="ORF">UFOVP375_40</name>
</gene>